<comment type="catalytic activity">
    <reaction evidence="1">
        <text>S-ubiquitinyl-[E2 ubiquitin-conjugating enzyme]-L-cysteine + [acceptor protein]-L-lysine = [E2 ubiquitin-conjugating enzyme]-L-cysteine + N(6)-ubiquitinyl-[acceptor protein]-L-lysine.</text>
        <dbReference type="EC" id="2.3.2.27"/>
    </reaction>
</comment>
<dbReference type="Proteomes" id="UP000076858">
    <property type="component" value="Unassembled WGS sequence"/>
</dbReference>
<dbReference type="GO" id="GO:0006513">
    <property type="term" value="P:protein monoubiquitination"/>
    <property type="evidence" value="ECO:0007669"/>
    <property type="project" value="TreeGrafter"/>
</dbReference>
<dbReference type="EMBL" id="LRGB01006336">
    <property type="protein sequence ID" value="KZS01683.1"/>
    <property type="molecule type" value="Genomic_DNA"/>
</dbReference>
<keyword evidence="8" id="KW-0804">Transcription</keyword>
<keyword evidence="6" id="KW-0862">Zinc</keyword>
<evidence type="ECO:0000256" key="5">
    <source>
        <dbReference type="ARBA" id="ARBA00022771"/>
    </source>
</evidence>
<evidence type="ECO:0000256" key="1">
    <source>
        <dbReference type="ARBA" id="ARBA00000900"/>
    </source>
</evidence>
<keyword evidence="3" id="KW-0808">Transferase</keyword>
<sequence length="169" mass="18986">MANTNRSSTICRTEIATNYDDDYCAICLCQHVNKSQPDCGHVFCYQCLFDWCKIKLECPSCKTPFSIFYHSMHSPEGWQICIPENPLVSDDGPSGHFVVLNTPMTVNDESDDPEFLRAFEEMLSNPDLQRHNSTAVGSHTQGDDEFQGAFGAILGDLEFRQALLNRPAL</sequence>
<protein>
    <recommendedName>
        <fullName evidence="2">RING-type E3 ubiquitin transferase</fullName>
        <ecNumber evidence="2">2.3.2.27</ecNumber>
    </recommendedName>
</protein>
<dbReference type="STRING" id="35525.A0A164IVU8"/>
<keyword evidence="4" id="KW-0479">Metal-binding</keyword>
<dbReference type="InterPro" id="IPR013083">
    <property type="entry name" value="Znf_RING/FYVE/PHD"/>
</dbReference>
<dbReference type="SUPFAM" id="SSF57850">
    <property type="entry name" value="RING/U-box"/>
    <property type="match status" value="1"/>
</dbReference>
<feature type="non-terminal residue" evidence="11">
    <location>
        <position position="169"/>
    </location>
</feature>
<dbReference type="OrthoDB" id="6350400at2759"/>
<dbReference type="Pfam" id="PF13639">
    <property type="entry name" value="zf-RING_2"/>
    <property type="match status" value="1"/>
</dbReference>
<proteinExistence type="predicted"/>
<dbReference type="PROSITE" id="PS50089">
    <property type="entry name" value="ZF_RING_2"/>
    <property type="match status" value="1"/>
</dbReference>
<dbReference type="EC" id="2.3.2.27" evidence="2"/>
<dbReference type="PANTHER" id="PTHR46077:SF1">
    <property type="entry name" value="TOP1 BINDING ARGININE_SERINE RICH PROTEIN, E3 UBIQUITIN LIGASE"/>
    <property type="match status" value="1"/>
</dbReference>
<keyword evidence="7" id="KW-0805">Transcription regulation</keyword>
<evidence type="ECO:0000256" key="3">
    <source>
        <dbReference type="ARBA" id="ARBA00022679"/>
    </source>
</evidence>
<dbReference type="AlphaFoldDB" id="A0A164IVU8"/>
<dbReference type="InterPro" id="IPR017907">
    <property type="entry name" value="Znf_RING_CS"/>
</dbReference>
<feature type="domain" description="RING-type" evidence="10">
    <location>
        <begin position="24"/>
        <end position="62"/>
    </location>
</feature>
<comment type="caution">
    <text evidence="11">The sequence shown here is derived from an EMBL/GenBank/DDBJ whole genome shotgun (WGS) entry which is preliminary data.</text>
</comment>
<evidence type="ECO:0000259" key="10">
    <source>
        <dbReference type="PROSITE" id="PS50089"/>
    </source>
</evidence>
<dbReference type="GO" id="GO:0000209">
    <property type="term" value="P:protein polyubiquitination"/>
    <property type="evidence" value="ECO:0007669"/>
    <property type="project" value="TreeGrafter"/>
</dbReference>
<dbReference type="GO" id="GO:0061630">
    <property type="term" value="F:ubiquitin protein ligase activity"/>
    <property type="evidence" value="ECO:0007669"/>
    <property type="project" value="UniProtKB-EC"/>
</dbReference>
<evidence type="ECO:0000256" key="8">
    <source>
        <dbReference type="ARBA" id="ARBA00023163"/>
    </source>
</evidence>
<evidence type="ECO:0000256" key="4">
    <source>
        <dbReference type="ARBA" id="ARBA00022723"/>
    </source>
</evidence>
<accession>A0A164IVU8</accession>
<name>A0A164IVU8_9CRUS</name>
<keyword evidence="5 9" id="KW-0863">Zinc-finger</keyword>
<dbReference type="PANTHER" id="PTHR46077">
    <property type="entry name" value="E3 UBIQUITIN-PROTEIN LIGASE TOPORS"/>
    <property type="match status" value="1"/>
</dbReference>
<evidence type="ECO:0000256" key="2">
    <source>
        <dbReference type="ARBA" id="ARBA00012483"/>
    </source>
</evidence>
<evidence type="ECO:0000313" key="11">
    <source>
        <dbReference type="EMBL" id="KZS01683.1"/>
    </source>
</evidence>
<dbReference type="Gene3D" id="3.30.40.10">
    <property type="entry name" value="Zinc/RING finger domain, C3HC4 (zinc finger)"/>
    <property type="match status" value="1"/>
</dbReference>
<organism evidence="11 12">
    <name type="scientific">Daphnia magna</name>
    <dbReference type="NCBI Taxonomy" id="35525"/>
    <lineage>
        <taxon>Eukaryota</taxon>
        <taxon>Metazoa</taxon>
        <taxon>Ecdysozoa</taxon>
        <taxon>Arthropoda</taxon>
        <taxon>Crustacea</taxon>
        <taxon>Branchiopoda</taxon>
        <taxon>Diplostraca</taxon>
        <taxon>Cladocera</taxon>
        <taxon>Anomopoda</taxon>
        <taxon>Daphniidae</taxon>
        <taxon>Daphnia</taxon>
    </lineage>
</organism>
<gene>
    <name evidence="11" type="ORF">APZ42_001581</name>
</gene>
<dbReference type="GO" id="GO:0008270">
    <property type="term" value="F:zinc ion binding"/>
    <property type="evidence" value="ECO:0007669"/>
    <property type="project" value="UniProtKB-KW"/>
</dbReference>
<evidence type="ECO:0000256" key="7">
    <source>
        <dbReference type="ARBA" id="ARBA00023015"/>
    </source>
</evidence>
<reference evidence="11 12" key="1">
    <citation type="submission" date="2016-03" db="EMBL/GenBank/DDBJ databases">
        <title>EvidentialGene: Evidence-directed Construction of Genes on Genomes.</title>
        <authorList>
            <person name="Gilbert D.G."/>
            <person name="Choi J.-H."/>
            <person name="Mockaitis K."/>
            <person name="Colbourne J."/>
            <person name="Pfrender M."/>
        </authorList>
    </citation>
    <scope>NUCLEOTIDE SEQUENCE [LARGE SCALE GENOMIC DNA]</scope>
    <source>
        <strain evidence="11 12">Xinb3</strain>
        <tissue evidence="11">Complete organism</tissue>
    </source>
</reference>
<evidence type="ECO:0000256" key="9">
    <source>
        <dbReference type="PROSITE-ProRule" id="PRU00175"/>
    </source>
</evidence>
<dbReference type="InterPro" id="IPR001841">
    <property type="entry name" value="Znf_RING"/>
</dbReference>
<evidence type="ECO:0000313" key="12">
    <source>
        <dbReference type="Proteomes" id="UP000076858"/>
    </source>
</evidence>
<keyword evidence="12" id="KW-1185">Reference proteome</keyword>
<evidence type="ECO:0000256" key="6">
    <source>
        <dbReference type="ARBA" id="ARBA00022833"/>
    </source>
</evidence>
<dbReference type="PROSITE" id="PS00518">
    <property type="entry name" value="ZF_RING_1"/>
    <property type="match status" value="1"/>
</dbReference>